<name>A0A1B9GN76_9TREE</name>
<accession>A0A1B9GN76</accession>
<reference evidence="1 2" key="1">
    <citation type="submission" date="2013-07" db="EMBL/GenBank/DDBJ databases">
        <title>The Genome Sequence of Cryptococcus heveanensis BCC8398.</title>
        <authorList>
            <consortium name="The Broad Institute Genome Sequencing Platform"/>
            <person name="Cuomo C."/>
            <person name="Litvintseva A."/>
            <person name="Chen Y."/>
            <person name="Heitman J."/>
            <person name="Sun S."/>
            <person name="Springer D."/>
            <person name="Dromer F."/>
            <person name="Young S.K."/>
            <person name="Zeng Q."/>
            <person name="Gargeya S."/>
            <person name="Fitzgerald M."/>
            <person name="Abouelleil A."/>
            <person name="Alvarado L."/>
            <person name="Berlin A.M."/>
            <person name="Chapman S.B."/>
            <person name="Dewar J."/>
            <person name="Goldberg J."/>
            <person name="Griggs A."/>
            <person name="Gujja S."/>
            <person name="Hansen M."/>
            <person name="Howarth C."/>
            <person name="Imamovic A."/>
            <person name="Larimer J."/>
            <person name="McCowan C."/>
            <person name="Murphy C."/>
            <person name="Pearson M."/>
            <person name="Priest M."/>
            <person name="Roberts A."/>
            <person name="Saif S."/>
            <person name="Shea T."/>
            <person name="Sykes S."/>
            <person name="Wortman J."/>
            <person name="Nusbaum C."/>
            <person name="Birren B."/>
        </authorList>
    </citation>
    <scope>NUCLEOTIDE SEQUENCE [LARGE SCALE GENOMIC DNA]</scope>
    <source>
        <strain evidence="1 2">BCC8398</strain>
    </source>
</reference>
<gene>
    <name evidence="1" type="ORF">I316_05744</name>
</gene>
<dbReference type="AlphaFoldDB" id="A0A1B9GN76"/>
<sequence>MPLPVPGLNGKLKPEGVTWDDKEWSEHFHNQVHLIPVDELDKWLEHYNLGAATRDSRILSDLKCKNRRKLLRQFVGQTF</sequence>
<keyword evidence="2" id="KW-1185">Reference proteome</keyword>
<reference evidence="2" key="2">
    <citation type="submission" date="2013-12" db="EMBL/GenBank/DDBJ databases">
        <title>Evolution of pathogenesis and genome organization in the Tremellales.</title>
        <authorList>
            <person name="Cuomo C."/>
            <person name="Litvintseva A."/>
            <person name="Heitman J."/>
            <person name="Chen Y."/>
            <person name="Sun S."/>
            <person name="Springer D."/>
            <person name="Dromer F."/>
            <person name="Young S."/>
            <person name="Zeng Q."/>
            <person name="Chapman S."/>
            <person name="Gujja S."/>
            <person name="Saif S."/>
            <person name="Birren B."/>
        </authorList>
    </citation>
    <scope>NUCLEOTIDE SEQUENCE [LARGE SCALE GENOMIC DNA]</scope>
    <source>
        <strain evidence="2">BCC8398</strain>
    </source>
</reference>
<protein>
    <submittedName>
        <fullName evidence="1">Uncharacterized protein</fullName>
    </submittedName>
</protein>
<proteinExistence type="predicted"/>
<evidence type="ECO:0000313" key="1">
    <source>
        <dbReference type="EMBL" id="OCF32564.1"/>
    </source>
</evidence>
<dbReference type="Proteomes" id="UP000092666">
    <property type="component" value="Unassembled WGS sequence"/>
</dbReference>
<organism evidence="1 2">
    <name type="scientific">Kwoniella heveanensis BCC8398</name>
    <dbReference type="NCBI Taxonomy" id="1296120"/>
    <lineage>
        <taxon>Eukaryota</taxon>
        <taxon>Fungi</taxon>
        <taxon>Dikarya</taxon>
        <taxon>Basidiomycota</taxon>
        <taxon>Agaricomycotina</taxon>
        <taxon>Tremellomycetes</taxon>
        <taxon>Tremellales</taxon>
        <taxon>Cryptococcaceae</taxon>
        <taxon>Kwoniella</taxon>
    </lineage>
</organism>
<evidence type="ECO:0000313" key="2">
    <source>
        <dbReference type="Proteomes" id="UP000092666"/>
    </source>
</evidence>
<dbReference type="EMBL" id="KI669507">
    <property type="protein sequence ID" value="OCF32564.1"/>
    <property type="molecule type" value="Genomic_DNA"/>
</dbReference>